<name>A0A3Q2E3L8_CYPVA</name>
<protein>
    <submittedName>
        <fullName evidence="1">Dynein axonemal intermediate chain 3</fullName>
    </submittedName>
</protein>
<reference evidence="1" key="1">
    <citation type="submission" date="2025-08" db="UniProtKB">
        <authorList>
            <consortium name="Ensembl"/>
        </authorList>
    </citation>
    <scope>IDENTIFICATION</scope>
</reference>
<evidence type="ECO:0000313" key="1">
    <source>
        <dbReference type="Ensembl" id="ENSCVAP00000026823.1"/>
    </source>
</evidence>
<dbReference type="Proteomes" id="UP000265020">
    <property type="component" value="Unassembled WGS sequence"/>
</dbReference>
<sequence length="260" mass="29575">MPPKGRKKSTNTAGSKRKVQPDGIFPLVLTSATQELFDCCADKDVTKKSPHKLLKKDDILQDIKTRAAESDFTPVKEIVLDYPEEEILLVFDADFTHGQNFYLVLAPEAKDILKVSINLRLKISLERELGLPVCFTDFTRADSELGCTSYQDSRFNIKILTRDCGIQAVPEEQTNSSQTTRYGYESLHIKTLHALQEEEIMNVFINYFKDLLPESAITWSEPVLVFSDNKFCGNKEISCLNWHPMIYGKVQCFSSCMLPF</sequence>
<keyword evidence="2" id="KW-1185">Reference proteome</keyword>
<proteinExistence type="predicted"/>
<evidence type="ECO:0000313" key="2">
    <source>
        <dbReference type="Proteomes" id="UP000265020"/>
    </source>
</evidence>
<dbReference type="Ensembl" id="ENSCVAT00000029591.1">
    <property type="protein sequence ID" value="ENSCVAP00000026823.1"/>
    <property type="gene ID" value="ENSCVAG00000012783.1"/>
</dbReference>
<organism evidence="1 2">
    <name type="scientific">Cyprinodon variegatus</name>
    <name type="common">Sheepshead minnow</name>
    <dbReference type="NCBI Taxonomy" id="28743"/>
    <lineage>
        <taxon>Eukaryota</taxon>
        <taxon>Metazoa</taxon>
        <taxon>Chordata</taxon>
        <taxon>Craniata</taxon>
        <taxon>Vertebrata</taxon>
        <taxon>Euteleostomi</taxon>
        <taxon>Actinopterygii</taxon>
        <taxon>Neopterygii</taxon>
        <taxon>Teleostei</taxon>
        <taxon>Neoteleostei</taxon>
        <taxon>Acanthomorphata</taxon>
        <taxon>Ovalentaria</taxon>
        <taxon>Atherinomorphae</taxon>
        <taxon>Cyprinodontiformes</taxon>
        <taxon>Cyprinodontidae</taxon>
        <taxon>Cyprinodon</taxon>
    </lineage>
</organism>
<reference evidence="1" key="2">
    <citation type="submission" date="2025-09" db="UniProtKB">
        <authorList>
            <consortium name="Ensembl"/>
        </authorList>
    </citation>
    <scope>IDENTIFICATION</scope>
</reference>
<dbReference type="GeneTree" id="ENSGT00940000156924"/>
<accession>A0A3Q2E3L8</accession>
<dbReference type="AlphaFoldDB" id="A0A3Q2E3L8"/>